<dbReference type="PANTHER" id="PTHR48078:SF7">
    <property type="entry name" value="BLL6502 PROTEIN"/>
    <property type="match status" value="1"/>
</dbReference>
<organism evidence="5 6">
    <name type="scientific">Acidicapsa dinghuensis</name>
    <dbReference type="NCBI Taxonomy" id="2218256"/>
    <lineage>
        <taxon>Bacteria</taxon>
        <taxon>Pseudomonadati</taxon>
        <taxon>Acidobacteriota</taxon>
        <taxon>Terriglobia</taxon>
        <taxon>Terriglobales</taxon>
        <taxon>Acidobacteriaceae</taxon>
        <taxon>Acidicapsa</taxon>
    </lineage>
</organism>
<dbReference type="InterPro" id="IPR001926">
    <property type="entry name" value="TrpB-like_PALP"/>
</dbReference>
<dbReference type="InterPro" id="IPR050147">
    <property type="entry name" value="Ser/Thr_Dehydratase"/>
</dbReference>
<evidence type="ECO:0000259" key="4">
    <source>
        <dbReference type="Pfam" id="PF00291"/>
    </source>
</evidence>
<protein>
    <submittedName>
        <fullName evidence="5">Threonine dehydratase</fullName>
        <ecNumber evidence="5">4.3.1.19</ecNumber>
    </submittedName>
</protein>
<dbReference type="PANTHER" id="PTHR48078">
    <property type="entry name" value="THREONINE DEHYDRATASE, MITOCHONDRIAL-RELATED"/>
    <property type="match status" value="1"/>
</dbReference>
<sequence>MQLPTLPEIEAAQSIVYRAMPPTPQYSWPLLNQRLSAGASGNGPIEAWIKHENHSPVGAFKIRGALVYAAWLRENHPNLTTVVAATRGNHGQGVAFAAHNYGLRTVIVVPHGNSKEKNLAMQAQGAELIEHGSDFQASLEFARDLASSPANSGTHAFVESFHPRLVMGTATYALEFFRGVPPLDIIYVPIGLGSSICGVSAVRNALGLKTEIVGVVASQSPSYALSFAQHQIVEAPSRTQIADGLACRIPNRLAMEIIWDNVARIIEVSDEEIAHAMRACYHDTHNLAEGAAAAALAGALREGVQSAGKRIGIVLTGANIDSDLFTSILGSSL</sequence>
<keyword evidence="2" id="KW-0663">Pyridoxal phosphate</keyword>
<dbReference type="InterPro" id="IPR036052">
    <property type="entry name" value="TrpB-like_PALP_sf"/>
</dbReference>
<evidence type="ECO:0000256" key="1">
    <source>
        <dbReference type="ARBA" id="ARBA00001933"/>
    </source>
</evidence>
<feature type="domain" description="Tryptophan synthase beta chain-like PALP" evidence="4">
    <location>
        <begin position="46"/>
        <end position="317"/>
    </location>
</feature>
<comment type="caution">
    <text evidence="5">The sequence shown here is derived from an EMBL/GenBank/DDBJ whole genome shotgun (WGS) entry which is preliminary data.</text>
</comment>
<reference evidence="6" key="1">
    <citation type="journal article" date="2019" name="Int. J. Syst. Evol. Microbiol.">
        <title>The Global Catalogue of Microorganisms (GCM) 10K type strain sequencing project: providing services to taxonomists for standard genome sequencing and annotation.</title>
        <authorList>
            <consortium name="The Broad Institute Genomics Platform"/>
            <consortium name="The Broad Institute Genome Sequencing Center for Infectious Disease"/>
            <person name="Wu L."/>
            <person name="Ma J."/>
        </authorList>
    </citation>
    <scope>NUCLEOTIDE SEQUENCE [LARGE SCALE GENOMIC DNA]</scope>
    <source>
        <strain evidence="6">JCM 4087</strain>
    </source>
</reference>
<dbReference type="EC" id="4.3.1.19" evidence="5"/>
<accession>A0ABW1ENS1</accession>
<dbReference type="RefSeq" id="WP_263332238.1">
    <property type="nucleotide sequence ID" value="NZ_JAGSYH010000001.1"/>
</dbReference>
<evidence type="ECO:0000256" key="2">
    <source>
        <dbReference type="ARBA" id="ARBA00022898"/>
    </source>
</evidence>
<proteinExistence type="predicted"/>
<evidence type="ECO:0000256" key="3">
    <source>
        <dbReference type="ARBA" id="ARBA00023239"/>
    </source>
</evidence>
<dbReference type="Proteomes" id="UP001596091">
    <property type="component" value="Unassembled WGS sequence"/>
</dbReference>
<dbReference type="Pfam" id="PF00291">
    <property type="entry name" value="PALP"/>
    <property type="match status" value="1"/>
</dbReference>
<keyword evidence="6" id="KW-1185">Reference proteome</keyword>
<comment type="cofactor">
    <cofactor evidence="1">
        <name>pyridoxal 5'-phosphate</name>
        <dbReference type="ChEBI" id="CHEBI:597326"/>
    </cofactor>
</comment>
<dbReference type="GO" id="GO:0004794">
    <property type="term" value="F:threonine deaminase activity"/>
    <property type="evidence" value="ECO:0007669"/>
    <property type="project" value="UniProtKB-EC"/>
</dbReference>
<dbReference type="SUPFAM" id="SSF53686">
    <property type="entry name" value="Tryptophan synthase beta subunit-like PLP-dependent enzymes"/>
    <property type="match status" value="1"/>
</dbReference>
<dbReference type="PROSITE" id="PS00165">
    <property type="entry name" value="DEHYDRATASE_SER_THR"/>
    <property type="match status" value="1"/>
</dbReference>
<dbReference type="NCBIfam" id="NF004771">
    <property type="entry name" value="PRK06110.1"/>
    <property type="match status" value="1"/>
</dbReference>
<dbReference type="InterPro" id="IPR000634">
    <property type="entry name" value="Ser/Thr_deHydtase_PyrdxlP-BS"/>
</dbReference>
<dbReference type="Gene3D" id="3.40.50.1100">
    <property type="match status" value="2"/>
</dbReference>
<name>A0ABW1ENS1_9BACT</name>
<evidence type="ECO:0000313" key="6">
    <source>
        <dbReference type="Proteomes" id="UP001596091"/>
    </source>
</evidence>
<keyword evidence="3 5" id="KW-0456">Lyase</keyword>
<dbReference type="EMBL" id="JBHSPH010000010">
    <property type="protein sequence ID" value="MFC5864955.1"/>
    <property type="molecule type" value="Genomic_DNA"/>
</dbReference>
<evidence type="ECO:0000313" key="5">
    <source>
        <dbReference type="EMBL" id="MFC5864955.1"/>
    </source>
</evidence>
<gene>
    <name evidence="5" type="ORF">ACFPT7_21785</name>
</gene>